<reference evidence="2" key="1">
    <citation type="journal article" date="2020" name="Fungal Divers.">
        <title>Resolving the Mortierellaceae phylogeny through synthesis of multi-gene phylogenetics and phylogenomics.</title>
        <authorList>
            <person name="Vandepol N."/>
            <person name="Liber J."/>
            <person name="Desiro A."/>
            <person name="Na H."/>
            <person name="Kennedy M."/>
            <person name="Barry K."/>
            <person name="Grigoriev I.V."/>
            <person name="Miller A.N."/>
            <person name="O'Donnell K."/>
            <person name="Stajich J.E."/>
            <person name="Bonito G."/>
        </authorList>
    </citation>
    <scope>NUCLEOTIDE SEQUENCE</scope>
    <source>
        <strain evidence="2">NVP60</strain>
    </source>
</reference>
<evidence type="ECO:0000313" key="2">
    <source>
        <dbReference type="EMBL" id="KAG0286601.1"/>
    </source>
</evidence>
<comment type="caution">
    <text evidence="2">The sequence shown here is derived from an EMBL/GenBank/DDBJ whole genome shotgun (WGS) entry which is preliminary data.</text>
</comment>
<organism evidence="2 3">
    <name type="scientific">Linnemannia gamsii</name>
    <dbReference type="NCBI Taxonomy" id="64522"/>
    <lineage>
        <taxon>Eukaryota</taxon>
        <taxon>Fungi</taxon>
        <taxon>Fungi incertae sedis</taxon>
        <taxon>Mucoromycota</taxon>
        <taxon>Mortierellomycotina</taxon>
        <taxon>Mortierellomycetes</taxon>
        <taxon>Mortierellales</taxon>
        <taxon>Mortierellaceae</taxon>
        <taxon>Linnemannia</taxon>
    </lineage>
</organism>
<evidence type="ECO:0000259" key="1">
    <source>
        <dbReference type="Pfam" id="PF23948"/>
    </source>
</evidence>
<dbReference type="Pfam" id="PF23948">
    <property type="entry name" value="ARM_5"/>
    <property type="match status" value="1"/>
</dbReference>
<keyword evidence="3" id="KW-1185">Reference proteome</keyword>
<evidence type="ECO:0000313" key="3">
    <source>
        <dbReference type="Proteomes" id="UP000823405"/>
    </source>
</evidence>
<feature type="non-terminal residue" evidence="2">
    <location>
        <position position="1"/>
    </location>
</feature>
<feature type="domain" description="Arm-like repeat" evidence="1">
    <location>
        <begin position="1"/>
        <end position="162"/>
    </location>
</feature>
<sequence>QVTGLAQKTLHAPLSTYLEGLKCRSDPYLVYQAAYASQALQYVPDNETLLQAVLRRAGILLGGTAKTVSAIKAFDLNSFIEGLRRIQEGLAGASEVINIIKEGYEGVMSLAESGQNFLECLKEGFSFTRKSAWYPALRIMDTLLQNGQLADFKHLVRISDHRDRLFQHRDRSLVRPAKAGMFSRS</sequence>
<name>A0A9P6UE49_9FUNG</name>
<dbReference type="InterPro" id="IPR056251">
    <property type="entry name" value="Arm_rpt_dom"/>
</dbReference>
<protein>
    <recommendedName>
        <fullName evidence="1">Arm-like repeat domain-containing protein</fullName>
    </recommendedName>
</protein>
<dbReference type="Proteomes" id="UP000823405">
    <property type="component" value="Unassembled WGS sequence"/>
</dbReference>
<dbReference type="AlphaFoldDB" id="A0A9P6UE49"/>
<dbReference type="EMBL" id="JAAAIN010003274">
    <property type="protein sequence ID" value="KAG0286601.1"/>
    <property type="molecule type" value="Genomic_DNA"/>
</dbReference>
<dbReference type="OrthoDB" id="2422986at2759"/>
<accession>A0A9P6UE49</accession>
<proteinExistence type="predicted"/>
<gene>
    <name evidence="2" type="ORF">BGZ97_007364</name>
</gene>